<organism evidence="2 3">
    <name type="scientific">Aulographum hederae CBS 113979</name>
    <dbReference type="NCBI Taxonomy" id="1176131"/>
    <lineage>
        <taxon>Eukaryota</taxon>
        <taxon>Fungi</taxon>
        <taxon>Dikarya</taxon>
        <taxon>Ascomycota</taxon>
        <taxon>Pezizomycotina</taxon>
        <taxon>Dothideomycetes</taxon>
        <taxon>Pleosporomycetidae</taxon>
        <taxon>Aulographales</taxon>
        <taxon>Aulographaceae</taxon>
    </lineage>
</organism>
<feature type="region of interest" description="Disordered" evidence="1">
    <location>
        <begin position="1"/>
        <end position="87"/>
    </location>
</feature>
<proteinExistence type="predicted"/>
<gene>
    <name evidence="2" type="ORF">K402DRAFT_399180</name>
</gene>
<name>A0A6G1GIU1_9PEZI</name>
<reference evidence="2" key="1">
    <citation type="journal article" date="2020" name="Stud. Mycol.">
        <title>101 Dothideomycetes genomes: a test case for predicting lifestyles and emergence of pathogens.</title>
        <authorList>
            <person name="Haridas S."/>
            <person name="Albert R."/>
            <person name="Binder M."/>
            <person name="Bloem J."/>
            <person name="Labutti K."/>
            <person name="Salamov A."/>
            <person name="Andreopoulos B."/>
            <person name="Baker S."/>
            <person name="Barry K."/>
            <person name="Bills G."/>
            <person name="Bluhm B."/>
            <person name="Cannon C."/>
            <person name="Castanera R."/>
            <person name="Culley D."/>
            <person name="Daum C."/>
            <person name="Ezra D."/>
            <person name="Gonzalez J."/>
            <person name="Henrissat B."/>
            <person name="Kuo A."/>
            <person name="Liang C."/>
            <person name="Lipzen A."/>
            <person name="Lutzoni F."/>
            <person name="Magnuson J."/>
            <person name="Mondo S."/>
            <person name="Nolan M."/>
            <person name="Ohm R."/>
            <person name="Pangilinan J."/>
            <person name="Park H.-J."/>
            <person name="Ramirez L."/>
            <person name="Alfaro M."/>
            <person name="Sun H."/>
            <person name="Tritt A."/>
            <person name="Yoshinaga Y."/>
            <person name="Zwiers L.-H."/>
            <person name="Turgeon B."/>
            <person name="Goodwin S."/>
            <person name="Spatafora J."/>
            <person name="Crous P."/>
            <person name="Grigoriev I."/>
        </authorList>
    </citation>
    <scope>NUCLEOTIDE SEQUENCE</scope>
    <source>
        <strain evidence="2">CBS 113979</strain>
    </source>
</reference>
<dbReference type="EMBL" id="ML977224">
    <property type="protein sequence ID" value="KAF1980734.1"/>
    <property type="molecule type" value="Genomic_DNA"/>
</dbReference>
<keyword evidence="3" id="KW-1185">Reference proteome</keyword>
<sequence length="322" mass="35095">MPPERFAFMQTAQGQHQFGSLSAGREALRNQQTPAHFDSRMDTDMENGTPSTNDRLDGSSMSITPPNSTDTKPQGAPTKAKQRAVRKAVDLSASKWPVSPERASVVTRQPSHHKRVARRFSTCSDMSLSDSNDWMSVDPIPFQHASPPPTPSTPAPVFIAPEQTSLKRKHSAVETDDTAGEIWVQAQPHDMQHEQQLPLAPPERVLIESFGGANNHRSSKKRERAVSATGESENRDGGKKACLCVDPAISFPDQSNFYSSLAAELTSSSRSDTRGVPEMFESAALTGYSSGSLLGFGGSPLPHYYVRGQAPGPVNRNRQGRW</sequence>
<evidence type="ECO:0000313" key="3">
    <source>
        <dbReference type="Proteomes" id="UP000800041"/>
    </source>
</evidence>
<dbReference type="Proteomes" id="UP000800041">
    <property type="component" value="Unassembled WGS sequence"/>
</dbReference>
<evidence type="ECO:0000313" key="2">
    <source>
        <dbReference type="EMBL" id="KAF1980734.1"/>
    </source>
</evidence>
<protein>
    <submittedName>
        <fullName evidence="2">Uncharacterized protein</fullName>
    </submittedName>
</protein>
<feature type="region of interest" description="Disordered" evidence="1">
    <location>
        <begin position="210"/>
        <end position="238"/>
    </location>
</feature>
<accession>A0A6G1GIU1</accession>
<feature type="compositionally biased region" description="Polar residues" evidence="1">
    <location>
        <begin position="10"/>
        <end position="20"/>
    </location>
</feature>
<dbReference type="AlphaFoldDB" id="A0A6G1GIU1"/>
<feature type="compositionally biased region" description="Polar residues" evidence="1">
    <location>
        <begin position="46"/>
        <end position="72"/>
    </location>
</feature>
<evidence type="ECO:0000256" key="1">
    <source>
        <dbReference type="SAM" id="MobiDB-lite"/>
    </source>
</evidence>